<organism evidence="2 3">
    <name type="scientific">Nocardia vulneris</name>
    <dbReference type="NCBI Taxonomy" id="1141657"/>
    <lineage>
        <taxon>Bacteria</taxon>
        <taxon>Bacillati</taxon>
        <taxon>Actinomycetota</taxon>
        <taxon>Actinomycetes</taxon>
        <taxon>Mycobacteriales</taxon>
        <taxon>Nocardiaceae</taxon>
        <taxon>Nocardia</taxon>
    </lineage>
</organism>
<protein>
    <submittedName>
        <fullName evidence="2">Uncharacterized protein</fullName>
    </submittedName>
</protein>
<evidence type="ECO:0000313" key="3">
    <source>
        <dbReference type="Proteomes" id="UP000031364"/>
    </source>
</evidence>
<proteinExistence type="predicted"/>
<gene>
    <name evidence="2" type="ORF">FG87_03260</name>
</gene>
<dbReference type="Proteomes" id="UP000031364">
    <property type="component" value="Unassembled WGS sequence"/>
</dbReference>
<keyword evidence="1" id="KW-0732">Signal</keyword>
<accession>A0ABR4ZLU2</accession>
<sequence>MRIRTVVAGVATALGLAVLGATTAGEAAAIVPEFDPGAGIYGALDLNGAETAALRNSPIPGMLDGLWMDRGLIDADPASQLSGAHAGEDIDANFSDVVAEAAARGGTVSIGIVDPVRFYQGNIYPSQVNRNFLVVQFL</sequence>
<evidence type="ECO:0000256" key="1">
    <source>
        <dbReference type="SAM" id="SignalP"/>
    </source>
</evidence>
<evidence type="ECO:0000313" key="2">
    <source>
        <dbReference type="EMBL" id="KIA66185.1"/>
    </source>
</evidence>
<name>A0ABR4ZLU2_9NOCA</name>
<comment type="caution">
    <text evidence="2">The sequence shown here is derived from an EMBL/GenBank/DDBJ whole genome shotgun (WGS) entry which is preliminary data.</text>
</comment>
<feature type="chain" id="PRO_5045949883" evidence="1">
    <location>
        <begin position="24"/>
        <end position="138"/>
    </location>
</feature>
<feature type="signal peptide" evidence="1">
    <location>
        <begin position="1"/>
        <end position="23"/>
    </location>
</feature>
<keyword evidence="3" id="KW-1185">Reference proteome</keyword>
<dbReference type="EMBL" id="JNFP01000003">
    <property type="protein sequence ID" value="KIA66185.1"/>
    <property type="molecule type" value="Genomic_DNA"/>
</dbReference>
<reference evidence="2 3" key="1">
    <citation type="journal article" date="2014" name="Int. J. Syst. Evol. Microbiol.">
        <title>Nocardia vulneris sp. nov., isolated from wounds of human patients in North America.</title>
        <authorList>
            <person name="Lasker B.A."/>
            <person name="Bell M."/>
            <person name="Klenk H.P."/>
            <person name="Sproer C."/>
            <person name="Schumann C."/>
            <person name="Schumann P."/>
            <person name="Brown J.M."/>
        </authorList>
    </citation>
    <scope>NUCLEOTIDE SEQUENCE [LARGE SCALE GENOMIC DNA]</scope>
    <source>
        <strain evidence="2 3">W9851</strain>
    </source>
</reference>
<dbReference type="RefSeq" id="WP_043664485.1">
    <property type="nucleotide sequence ID" value="NZ_BDCI01000023.1"/>
</dbReference>